<proteinExistence type="predicted"/>
<sequence>MGAIRAQQIPEGPAIDHAFTAAYTSTTGIVQQCQKVAAQLTSYAAKVDKVHAAILDLLARICDPLTGIKEVWEFLTDEDEDEIKMIADDIRTVVDQFKSEVEALGRGISSVLSEAETILTTMGDYAAKQWDQFLHTTDVGRVINQIGHFNKNFWTEGANTVVGLWKISQFRLLIDPIGYARDMEGMVEGAAPLVGLGPDNSPSVFDSWEALGKEVSHWEQWKTDPVGAAGASAFDLATLALPGGPLSKLPTKARALADVIKGLKKPRELPIPKVDPPAAKPPVEPKPPADAPPPTGPKPPEPGPTSPEPGRPAPTPPPKPGPGEGPVPHGPVESRPQAGTTPHTGEPKPVGAPPESARPPMSAPAEHPPAPHPHEAVPARVPAPAASAPAAAAPHLPEPPSLPTAPSGGLPGETPGTGIPHGGEPGPHEPPHPTDKTPSGPGDGGTPHEPPRPPDSTPPHEPPHPPDDTSHQPGDGQPPADANDPAPVDADPGRPEFTLTNPLEHLSDKLLALSEQHLTGSGETVLGPFSPLRGQSYIEVALQHGASYFDIGDAWNAATPTERLAANQHVLDMAIANGDTVTLSVPFDMVEPNTFTAAEIRYLELHGYHQMNDTTWIPRGGGSGK</sequence>
<feature type="compositionally biased region" description="Low complexity" evidence="1">
    <location>
        <begin position="471"/>
        <end position="490"/>
    </location>
</feature>
<organism evidence="2 3">
    <name type="scientific">Mycobacterium rhizamassiliense</name>
    <dbReference type="NCBI Taxonomy" id="1841860"/>
    <lineage>
        <taxon>Bacteria</taxon>
        <taxon>Bacillati</taxon>
        <taxon>Actinomycetota</taxon>
        <taxon>Actinomycetes</taxon>
        <taxon>Mycobacteriales</taxon>
        <taxon>Mycobacteriaceae</taxon>
        <taxon>Mycobacterium</taxon>
    </lineage>
</organism>
<feature type="compositionally biased region" description="Basic and acidic residues" evidence="1">
    <location>
        <begin position="426"/>
        <end position="435"/>
    </location>
</feature>
<evidence type="ECO:0000256" key="1">
    <source>
        <dbReference type="SAM" id="MobiDB-lite"/>
    </source>
</evidence>
<feature type="region of interest" description="Disordered" evidence="1">
    <location>
        <begin position="267"/>
        <end position="500"/>
    </location>
</feature>
<feature type="compositionally biased region" description="Basic and acidic residues" evidence="1">
    <location>
        <begin position="461"/>
        <end position="470"/>
    </location>
</feature>
<dbReference type="STRING" id="1841860.GCA_900157375_00833"/>
<evidence type="ECO:0000313" key="2">
    <source>
        <dbReference type="EMBL" id="SPM33028.1"/>
    </source>
</evidence>
<dbReference type="Proteomes" id="UP000240988">
    <property type="component" value="Unassembled WGS sequence"/>
</dbReference>
<feature type="compositionally biased region" description="Low complexity" evidence="1">
    <location>
        <begin position="404"/>
        <end position="418"/>
    </location>
</feature>
<dbReference type="PRINTS" id="PR01217">
    <property type="entry name" value="PRICHEXTENSN"/>
</dbReference>
<dbReference type="EMBL" id="FUFA01000002">
    <property type="protein sequence ID" value="SPM33028.1"/>
    <property type="molecule type" value="Genomic_DNA"/>
</dbReference>
<dbReference type="AlphaFoldDB" id="A0A2U3NNB2"/>
<protein>
    <recommendedName>
        <fullName evidence="4">Alanine and proline rich protein</fullName>
    </recommendedName>
</protein>
<feature type="compositionally biased region" description="Low complexity" evidence="1">
    <location>
        <begin position="378"/>
        <end position="395"/>
    </location>
</feature>
<reference evidence="2 3" key="1">
    <citation type="submission" date="2017-01" db="EMBL/GenBank/DDBJ databases">
        <authorList>
            <consortium name="Urmite Genomes"/>
        </authorList>
    </citation>
    <scope>NUCLEOTIDE SEQUENCE [LARGE SCALE GENOMIC DNA]</scope>
    <source>
        <strain evidence="2 3">AB57</strain>
    </source>
</reference>
<gene>
    <name evidence="2" type="ORF">MRAB57_831</name>
</gene>
<evidence type="ECO:0000313" key="3">
    <source>
        <dbReference type="Proteomes" id="UP000240988"/>
    </source>
</evidence>
<evidence type="ECO:0008006" key="4">
    <source>
        <dbReference type="Google" id="ProtNLM"/>
    </source>
</evidence>
<name>A0A2U3NNB2_9MYCO</name>
<accession>A0A2U3NNB2</accession>
<keyword evidence="3" id="KW-1185">Reference proteome</keyword>
<feature type="compositionally biased region" description="Pro residues" evidence="1">
    <location>
        <begin position="273"/>
        <end position="329"/>
    </location>
</feature>